<dbReference type="GO" id="GO:0005524">
    <property type="term" value="F:ATP binding"/>
    <property type="evidence" value="ECO:0007669"/>
    <property type="project" value="UniProtKB-UniRule"/>
</dbReference>
<protein>
    <submittedName>
        <fullName evidence="6">Biotin carboxylase</fullName>
    </submittedName>
</protein>
<proteinExistence type="predicted"/>
<dbReference type="GO" id="GO:0016874">
    <property type="term" value="F:ligase activity"/>
    <property type="evidence" value="ECO:0007669"/>
    <property type="project" value="UniProtKB-KW"/>
</dbReference>
<keyword evidence="1" id="KW-0436">Ligase</keyword>
<organism evidence="6 7">
    <name type="scientific">Streptomyces paradoxus</name>
    <dbReference type="NCBI Taxonomy" id="66375"/>
    <lineage>
        <taxon>Bacteria</taxon>
        <taxon>Bacillati</taxon>
        <taxon>Actinomycetota</taxon>
        <taxon>Actinomycetes</taxon>
        <taxon>Kitasatosporales</taxon>
        <taxon>Streptomycetaceae</taxon>
        <taxon>Streptomyces</taxon>
    </lineage>
</organism>
<evidence type="ECO:0000256" key="3">
    <source>
        <dbReference type="ARBA" id="ARBA00022840"/>
    </source>
</evidence>
<feature type="domain" description="ATP-grasp" evidence="5">
    <location>
        <begin position="121"/>
        <end position="314"/>
    </location>
</feature>
<evidence type="ECO:0000313" key="7">
    <source>
        <dbReference type="Proteomes" id="UP000591537"/>
    </source>
</evidence>
<dbReference type="AlphaFoldDB" id="A0A7W9THQ1"/>
<dbReference type="SUPFAM" id="SSF56059">
    <property type="entry name" value="Glutathione synthetase ATP-binding domain-like"/>
    <property type="match status" value="1"/>
</dbReference>
<dbReference type="GO" id="GO:0046872">
    <property type="term" value="F:metal ion binding"/>
    <property type="evidence" value="ECO:0007669"/>
    <property type="project" value="InterPro"/>
</dbReference>
<dbReference type="Pfam" id="PF18603">
    <property type="entry name" value="LAL_C2"/>
    <property type="match status" value="1"/>
</dbReference>
<dbReference type="InterPro" id="IPR013815">
    <property type="entry name" value="ATP_grasp_subdomain_1"/>
</dbReference>
<comment type="caution">
    <text evidence="6">The sequence shown here is derived from an EMBL/GenBank/DDBJ whole genome shotgun (WGS) entry which is preliminary data.</text>
</comment>
<name>A0A7W9THQ1_9ACTN</name>
<keyword evidence="2 4" id="KW-0547">Nucleotide-binding</keyword>
<dbReference type="PROSITE" id="PS50975">
    <property type="entry name" value="ATP_GRASP"/>
    <property type="match status" value="1"/>
</dbReference>
<evidence type="ECO:0000256" key="4">
    <source>
        <dbReference type="PROSITE-ProRule" id="PRU00409"/>
    </source>
</evidence>
<dbReference type="InterPro" id="IPR052032">
    <property type="entry name" value="ATP-dep_AA_Ligase"/>
</dbReference>
<evidence type="ECO:0000256" key="1">
    <source>
        <dbReference type="ARBA" id="ARBA00022598"/>
    </source>
</evidence>
<dbReference type="PANTHER" id="PTHR43585:SF2">
    <property type="entry name" value="ATP-GRASP ENZYME FSQD"/>
    <property type="match status" value="1"/>
</dbReference>
<dbReference type="InterPro" id="IPR040570">
    <property type="entry name" value="LAL_C2"/>
</dbReference>
<dbReference type="RefSeq" id="WP_246555209.1">
    <property type="nucleotide sequence ID" value="NZ_BAAARS010000012.1"/>
</dbReference>
<dbReference type="InterPro" id="IPR011761">
    <property type="entry name" value="ATP-grasp"/>
</dbReference>
<dbReference type="Gene3D" id="3.40.50.20">
    <property type="match status" value="1"/>
</dbReference>
<dbReference type="Gene3D" id="3.30.1490.20">
    <property type="entry name" value="ATP-grasp fold, A domain"/>
    <property type="match status" value="1"/>
</dbReference>
<reference evidence="6 7" key="1">
    <citation type="submission" date="2020-08" db="EMBL/GenBank/DDBJ databases">
        <title>Genomic Encyclopedia of Type Strains, Phase IV (KMG-IV): sequencing the most valuable type-strain genomes for metagenomic binning, comparative biology and taxonomic classification.</title>
        <authorList>
            <person name="Goeker M."/>
        </authorList>
    </citation>
    <scope>NUCLEOTIDE SEQUENCE [LARGE SCALE GENOMIC DNA]</scope>
    <source>
        <strain evidence="6 7">DSM 43350</strain>
    </source>
</reference>
<keyword evidence="3 4" id="KW-0067">ATP-binding</keyword>
<dbReference type="Gene3D" id="3.30.470.20">
    <property type="entry name" value="ATP-grasp fold, B domain"/>
    <property type="match status" value="1"/>
</dbReference>
<dbReference type="Pfam" id="PF13535">
    <property type="entry name" value="ATP-grasp_4"/>
    <property type="match status" value="1"/>
</dbReference>
<evidence type="ECO:0000259" key="5">
    <source>
        <dbReference type="PROSITE" id="PS50975"/>
    </source>
</evidence>
<dbReference type="EMBL" id="JACHGV010000015">
    <property type="protein sequence ID" value="MBB6080948.1"/>
    <property type="molecule type" value="Genomic_DNA"/>
</dbReference>
<dbReference type="SUPFAM" id="SSF52440">
    <property type="entry name" value="PreATP-grasp domain"/>
    <property type="match status" value="1"/>
</dbReference>
<dbReference type="InterPro" id="IPR016185">
    <property type="entry name" value="PreATP-grasp_dom_sf"/>
</dbReference>
<gene>
    <name evidence="6" type="ORF">HNR57_006899</name>
</gene>
<accession>A0A7W9THQ1</accession>
<evidence type="ECO:0000256" key="2">
    <source>
        <dbReference type="ARBA" id="ARBA00022741"/>
    </source>
</evidence>
<dbReference type="Proteomes" id="UP000591537">
    <property type="component" value="Unassembled WGS sequence"/>
</dbReference>
<keyword evidence="7" id="KW-1185">Reference proteome</keyword>
<evidence type="ECO:0000313" key="6">
    <source>
        <dbReference type="EMBL" id="MBB6080948.1"/>
    </source>
</evidence>
<sequence length="418" mass="43958">MPTDQMPPCRIEWPQKALVVLGASEEQIPLYREAQRRGIPTIGVDMRPDAPAFRLADAALKVSTRDADAIASALGDTRPAGIVCGASDAALSSWHTLGRRYGFPYVYPKSALAAGDKAAFHEIAASCGVAGYGWVASDNPDEIVAKAAAELRFPLAVKPVDGSGSKGVVRVTRPDDLSAAVAHAHSFSASQAVIAEEFCQGRPLVIDIFMQGGRSKLTCIHDVEFSATSFAIKRLRSPAQLPLAVRDRLEATAERLCLALGVTDGPADFDVILGTDGRERVIEANPRVGGDGITKLIAAAYGVDNVRALISLALGEPFDVHLKPTRTAHAAVEVISSPLNVDGELVRWEGVAEARAVPGITDLDLQAKPGDSVRPHSQSAHKIGLLVAAGSSAEDASASLEKASALIRPIVRPIKGAK</sequence>
<dbReference type="PANTHER" id="PTHR43585">
    <property type="entry name" value="FUMIPYRROLE BIOSYNTHESIS PROTEIN C"/>
    <property type="match status" value="1"/>
</dbReference>